<evidence type="ECO:0000313" key="1">
    <source>
        <dbReference type="EMBL" id="QJA70930.1"/>
    </source>
</evidence>
<dbReference type="InterPro" id="IPR009003">
    <property type="entry name" value="Peptidase_S1_PA"/>
</dbReference>
<dbReference type="SUPFAM" id="SSF50494">
    <property type="entry name" value="Trypsin-like serine proteases"/>
    <property type="match status" value="1"/>
</dbReference>
<sequence length="251" mass="27858">MIYPIVRVSAGQSVGSGTVIYSKDLEGGKFSTYILTNHHVISSEISISNVWDSALKKDVKTERRGIVHVEIFKYRDMSTPVGTMKIEADIVAYTEREDMALLKLRFDDPVEHVATLPARDKVSDYRVLDEAIAAGCSLGWPPLVSKGQISRIDLQSDSLPYDMSSAQIIFGNSGGAMFTGEGIFIGIPSRIAAMGWTAVVPHMGLFIPVHRVFDWLASEHYDFVFDPTLTEKGCLEARDQEIEAKKARDRE</sequence>
<dbReference type="InterPro" id="IPR043504">
    <property type="entry name" value="Peptidase_S1_PA_chymotrypsin"/>
</dbReference>
<protein>
    <submittedName>
        <fullName evidence="1">Putative trypsin-like peptidase domain containing protein</fullName>
    </submittedName>
</protein>
<reference evidence="1" key="1">
    <citation type="submission" date="2020-03" db="EMBL/GenBank/DDBJ databases">
        <title>The deep terrestrial virosphere.</title>
        <authorList>
            <person name="Holmfeldt K."/>
            <person name="Nilsson E."/>
            <person name="Simone D."/>
            <person name="Lopez-Fernandez M."/>
            <person name="Wu X."/>
            <person name="de Brujin I."/>
            <person name="Lundin D."/>
            <person name="Andersson A."/>
            <person name="Bertilsson S."/>
            <person name="Dopson M."/>
        </authorList>
    </citation>
    <scope>NUCLEOTIDE SEQUENCE</scope>
    <source>
        <strain evidence="1">MM415A03462</strain>
    </source>
</reference>
<name>A0A6M3JM60_9ZZZZ</name>
<dbReference type="AlphaFoldDB" id="A0A6M3JM60"/>
<dbReference type="Gene3D" id="2.40.10.10">
    <property type="entry name" value="Trypsin-like serine proteases"/>
    <property type="match status" value="2"/>
</dbReference>
<dbReference type="EMBL" id="MT141833">
    <property type="protein sequence ID" value="QJA70930.1"/>
    <property type="molecule type" value="Genomic_DNA"/>
</dbReference>
<dbReference type="Pfam" id="PF13365">
    <property type="entry name" value="Trypsin_2"/>
    <property type="match status" value="1"/>
</dbReference>
<organism evidence="1">
    <name type="scientific">viral metagenome</name>
    <dbReference type="NCBI Taxonomy" id="1070528"/>
    <lineage>
        <taxon>unclassified sequences</taxon>
        <taxon>metagenomes</taxon>
        <taxon>organismal metagenomes</taxon>
    </lineage>
</organism>
<gene>
    <name evidence="1" type="ORF">MM415A03462_0001</name>
</gene>
<proteinExistence type="predicted"/>
<accession>A0A6M3JM60</accession>